<organism evidence="1 2">
    <name type="scientific">Ketogulonicigenium robustum</name>
    <dbReference type="NCBI Taxonomy" id="92947"/>
    <lineage>
        <taxon>Bacteria</taxon>
        <taxon>Pseudomonadati</taxon>
        <taxon>Pseudomonadota</taxon>
        <taxon>Alphaproteobacteria</taxon>
        <taxon>Rhodobacterales</taxon>
        <taxon>Roseobacteraceae</taxon>
        <taxon>Ketogulonicigenium</taxon>
    </lineage>
</organism>
<protein>
    <submittedName>
        <fullName evidence="1">Gamma-glutamyltranspeptidase / glutathione hydrolase</fullName>
        <ecNumber evidence="1">2.3.2.2</ecNumber>
        <ecNumber evidence="1">3.4.19.13</ecNumber>
    </submittedName>
</protein>
<dbReference type="PRINTS" id="PR01210">
    <property type="entry name" value="GGTRANSPTASE"/>
</dbReference>
<dbReference type="EC" id="3.4.19.13" evidence="1"/>
<dbReference type="EC" id="2.3.2.2" evidence="1"/>
<dbReference type="GO" id="GO:0036374">
    <property type="term" value="F:glutathione hydrolase activity"/>
    <property type="evidence" value="ECO:0007669"/>
    <property type="project" value="UniProtKB-EC"/>
</dbReference>
<accession>A0A1W6NZV8</accession>
<sequence>MGPTPAPDPGLNMAFCAISPHPEATKIGNALLADGHSAAAAAVAMGAYLSVAMPHFCGIGGDAVWLVSDRTGAVQAINGIGQAFDFTAQVDQIDTRGPRSILTTAAAVATWDAALRLFGDTTALSTLLGPAARAAADGIVVTPSQAFWRDMRAEEMAAWHGFAPYRNAPAGSLLRQPALANTLTALIENGLPDFYTGTLANTILDDLAQLGVPATAADLAATSARVTPALSVGYRGAQLYAPPPPTQGVTTLQIMGILAASGPARTGAADYHLMVEAVKRAFLDRRTLDDSPQAHAAAIATLAPAHLQAQAAAIDPNQALPWPWPYNSADTVYFAAYDQNGGCVSALQSTYFDWGSGCVLPQTGLIWHNRGASFGLTDGPNRLAPRRRPFHTLNPGIATKGGKPWLLYGTQGADGQPQTLTVLLRHAIDQNLPPADALRAPRFLLGRTFSDGRDTLKLEPTGYEDALRALGHQISPIAPLSPLAGQAGMIRIEGETVTCAHDQRGQG</sequence>
<dbReference type="InterPro" id="IPR043137">
    <property type="entry name" value="GGT_ssub_C"/>
</dbReference>
<dbReference type="KEGG" id="kro:BVG79_01383"/>
<dbReference type="Gene3D" id="1.10.246.130">
    <property type="match status" value="1"/>
</dbReference>
<dbReference type="Pfam" id="PF01019">
    <property type="entry name" value="G_glu_transpept"/>
    <property type="match status" value="1"/>
</dbReference>
<keyword evidence="1" id="KW-0808">Transferase</keyword>
<dbReference type="InterPro" id="IPR052896">
    <property type="entry name" value="GGT-like_enzyme"/>
</dbReference>
<reference evidence="1 2" key="1">
    <citation type="submission" date="2017-02" db="EMBL/GenBank/DDBJ databases">
        <title>Ketogulonicigenium robustum SPU B003 Genome sequencing and assembly.</title>
        <authorList>
            <person name="Li Y."/>
            <person name="Liu L."/>
            <person name="Wang C."/>
            <person name="Zhang M."/>
            <person name="Zhang T."/>
            <person name="Zhang Y."/>
        </authorList>
    </citation>
    <scope>NUCLEOTIDE SEQUENCE [LARGE SCALE GENOMIC DNA]</scope>
    <source>
        <strain evidence="1 2">SPU_B003</strain>
    </source>
</reference>
<dbReference type="PANTHER" id="PTHR43881:SF5">
    <property type="entry name" value="GAMMA-GLUTAMYLTRANSPEPTIDASE"/>
    <property type="match status" value="1"/>
</dbReference>
<dbReference type="InterPro" id="IPR043138">
    <property type="entry name" value="GGT_lsub"/>
</dbReference>
<dbReference type="PANTHER" id="PTHR43881">
    <property type="entry name" value="GAMMA-GLUTAMYLTRANSPEPTIDASE (AFU_ORTHOLOGUE AFUA_4G13580)"/>
    <property type="match status" value="1"/>
</dbReference>
<evidence type="ECO:0000313" key="1">
    <source>
        <dbReference type="EMBL" id="ARO14729.1"/>
    </source>
</evidence>
<dbReference type="Gene3D" id="3.60.20.40">
    <property type="match status" value="1"/>
</dbReference>
<dbReference type="SUPFAM" id="SSF56235">
    <property type="entry name" value="N-terminal nucleophile aminohydrolases (Ntn hydrolases)"/>
    <property type="match status" value="1"/>
</dbReference>
<proteinExistence type="predicted"/>
<evidence type="ECO:0000313" key="2">
    <source>
        <dbReference type="Proteomes" id="UP000242447"/>
    </source>
</evidence>
<keyword evidence="2" id="KW-1185">Reference proteome</keyword>
<name>A0A1W6NZV8_9RHOB</name>
<dbReference type="Proteomes" id="UP000242447">
    <property type="component" value="Chromosome"/>
</dbReference>
<dbReference type="GO" id="GO:0103068">
    <property type="term" value="F:leukotriene C4 gamma-glutamyl transferase activity"/>
    <property type="evidence" value="ECO:0007669"/>
    <property type="project" value="UniProtKB-EC"/>
</dbReference>
<dbReference type="AlphaFoldDB" id="A0A1W6NZV8"/>
<gene>
    <name evidence="1" type="primary">ggt</name>
    <name evidence="1" type="ORF">BVG79_01383</name>
</gene>
<dbReference type="EMBL" id="CP019937">
    <property type="protein sequence ID" value="ARO14729.1"/>
    <property type="molecule type" value="Genomic_DNA"/>
</dbReference>
<dbReference type="STRING" id="92947.BVG79_01383"/>
<keyword evidence="1" id="KW-0012">Acyltransferase</keyword>
<dbReference type="InterPro" id="IPR029055">
    <property type="entry name" value="Ntn_hydrolases_N"/>
</dbReference>
<keyword evidence="1" id="KW-0378">Hydrolase</keyword>